<evidence type="ECO:0000256" key="2">
    <source>
        <dbReference type="ARBA" id="ARBA00022793"/>
    </source>
</evidence>
<gene>
    <name evidence="6" type="ORF">H6A20_09180</name>
</gene>
<reference evidence="6" key="1">
    <citation type="submission" date="2020-08" db="EMBL/GenBank/DDBJ databases">
        <authorList>
            <person name="Cejkova D."/>
            <person name="Kubasova T."/>
            <person name="Jahodarova E."/>
            <person name="Rychlik I."/>
        </authorList>
    </citation>
    <scope>NUCLEOTIDE SEQUENCE</scope>
    <source>
        <strain evidence="6">An582</strain>
    </source>
</reference>
<keyword evidence="4" id="KW-0456">Lyase</keyword>
<dbReference type="Proteomes" id="UP000705508">
    <property type="component" value="Unassembled WGS sequence"/>
</dbReference>
<dbReference type="RefSeq" id="WP_204906825.1">
    <property type="nucleotide sequence ID" value="NZ_JACJKS010000012.1"/>
</dbReference>
<evidence type="ECO:0000313" key="6">
    <source>
        <dbReference type="EMBL" id="MBM6948821.1"/>
    </source>
</evidence>
<dbReference type="PANTHER" id="PTHR43078:SF6">
    <property type="entry name" value="UDP-GLUCURONIC ACID DECARBOXYLASE 1"/>
    <property type="match status" value="1"/>
</dbReference>
<dbReference type="InterPro" id="IPR036291">
    <property type="entry name" value="NAD(P)-bd_dom_sf"/>
</dbReference>
<organism evidence="6 7">
    <name type="scientific">Mordavella massiliensis</name>
    <dbReference type="NCBI Taxonomy" id="1871024"/>
    <lineage>
        <taxon>Bacteria</taxon>
        <taxon>Bacillati</taxon>
        <taxon>Bacillota</taxon>
        <taxon>Clostridia</taxon>
        <taxon>Eubacteriales</taxon>
        <taxon>Clostridiaceae</taxon>
        <taxon>Mordavella</taxon>
    </lineage>
</organism>
<accession>A0A939BHI5</accession>
<dbReference type="EMBL" id="JACJKS010000012">
    <property type="protein sequence ID" value="MBM6948821.1"/>
    <property type="molecule type" value="Genomic_DNA"/>
</dbReference>
<dbReference type="Pfam" id="PF01370">
    <property type="entry name" value="Epimerase"/>
    <property type="match status" value="1"/>
</dbReference>
<dbReference type="Gene3D" id="3.40.50.720">
    <property type="entry name" value="NAD(P)-binding Rossmann-like Domain"/>
    <property type="match status" value="1"/>
</dbReference>
<name>A0A939BHI5_9CLOT</name>
<evidence type="ECO:0000256" key="1">
    <source>
        <dbReference type="ARBA" id="ARBA00001911"/>
    </source>
</evidence>
<feature type="domain" description="NAD-dependent epimerase/dehydratase" evidence="5">
    <location>
        <begin position="26"/>
        <end position="270"/>
    </location>
</feature>
<keyword evidence="3" id="KW-0520">NAD</keyword>
<dbReference type="InterPro" id="IPR044516">
    <property type="entry name" value="UXS-like"/>
</dbReference>
<dbReference type="PANTHER" id="PTHR43078">
    <property type="entry name" value="UDP-GLUCURONIC ACID DECARBOXYLASE-RELATED"/>
    <property type="match status" value="1"/>
</dbReference>
<dbReference type="GO" id="GO:0042732">
    <property type="term" value="P:D-xylose metabolic process"/>
    <property type="evidence" value="ECO:0007669"/>
    <property type="project" value="InterPro"/>
</dbReference>
<keyword evidence="2" id="KW-0210">Decarboxylase</keyword>
<comment type="caution">
    <text evidence="6">The sequence shown here is derived from an EMBL/GenBank/DDBJ whole genome shotgun (WGS) entry which is preliminary data.</text>
</comment>
<dbReference type="GO" id="GO:0070403">
    <property type="term" value="F:NAD+ binding"/>
    <property type="evidence" value="ECO:0007669"/>
    <property type="project" value="InterPro"/>
</dbReference>
<dbReference type="InterPro" id="IPR001509">
    <property type="entry name" value="Epimerase_deHydtase"/>
</dbReference>
<dbReference type="SUPFAM" id="SSF51735">
    <property type="entry name" value="NAD(P)-binding Rossmann-fold domains"/>
    <property type="match status" value="1"/>
</dbReference>
<sequence>MRLSRLDMFEEMWRKVSEIVPRDSSILVTGANGLIASNLVDTLMYFNERYKTCNVVIALCRNAEKAQKRFEQFQENKLFKLTIQDVQNFTLDFHSDYIIHAASNAHPMAYSLKPIETMKTNLLGTIRLLDYANRERCKKFVYVSTSEIYGEVPEGVNKLSETEYGHINTLNPRSCYSESKRCAETLCVCYSKEKEMDVSIVRPGYIYGRQITEDNSRADAQFLRCVLAKQNIVMKSAGEQKRSYCYVADAVTAILYIMKSGGNGEAYNIANSNSEATIKEFAETMADIGGVSVEYEIPSIEEKRGYSMIKNSLLDDQKLRALGWTSSYDLKRGLKATVEEE</sequence>
<evidence type="ECO:0000259" key="5">
    <source>
        <dbReference type="Pfam" id="PF01370"/>
    </source>
</evidence>
<evidence type="ECO:0000256" key="4">
    <source>
        <dbReference type="ARBA" id="ARBA00023239"/>
    </source>
</evidence>
<evidence type="ECO:0000256" key="3">
    <source>
        <dbReference type="ARBA" id="ARBA00023027"/>
    </source>
</evidence>
<protein>
    <submittedName>
        <fullName evidence="6">NAD-dependent epimerase/dehydratase family protein</fullName>
    </submittedName>
</protein>
<dbReference type="GO" id="GO:0048040">
    <property type="term" value="F:UDP-glucuronate decarboxylase activity"/>
    <property type="evidence" value="ECO:0007669"/>
    <property type="project" value="TreeGrafter"/>
</dbReference>
<proteinExistence type="predicted"/>
<comment type="cofactor">
    <cofactor evidence="1">
        <name>NAD(+)</name>
        <dbReference type="ChEBI" id="CHEBI:57540"/>
    </cofactor>
</comment>
<reference evidence="6" key="2">
    <citation type="journal article" date="2021" name="Sci. Rep.">
        <title>The distribution of antibiotic resistance genes in chicken gut microbiota commensals.</title>
        <authorList>
            <person name="Juricova H."/>
            <person name="Matiasovicova J."/>
            <person name="Kubasova T."/>
            <person name="Cejkova D."/>
            <person name="Rychlik I."/>
        </authorList>
    </citation>
    <scope>NUCLEOTIDE SEQUENCE</scope>
    <source>
        <strain evidence="6">An582</strain>
    </source>
</reference>
<evidence type="ECO:0000313" key="7">
    <source>
        <dbReference type="Proteomes" id="UP000705508"/>
    </source>
</evidence>
<dbReference type="AlphaFoldDB" id="A0A939BHI5"/>
<dbReference type="GO" id="GO:0005737">
    <property type="term" value="C:cytoplasm"/>
    <property type="evidence" value="ECO:0007669"/>
    <property type="project" value="TreeGrafter"/>
</dbReference>